<accession>A0A1M5H0M0</accession>
<dbReference type="Proteomes" id="UP000184112">
    <property type="component" value="Unassembled WGS sequence"/>
</dbReference>
<evidence type="ECO:0000313" key="1">
    <source>
        <dbReference type="EMBL" id="SHG09487.1"/>
    </source>
</evidence>
<evidence type="ECO:0000313" key="2">
    <source>
        <dbReference type="Proteomes" id="UP000184112"/>
    </source>
</evidence>
<dbReference type="InterPro" id="IPR046733">
    <property type="entry name" value="DUF6625"/>
</dbReference>
<dbReference type="EMBL" id="FQWH01000001">
    <property type="protein sequence ID" value="SHG09487.1"/>
    <property type="molecule type" value="Genomic_DNA"/>
</dbReference>
<sequence>MKDLPSIAIMTCWYGDYPWYFPYFVKSCKYNPSIDFIIVTDNTNVIPEKPDNIKVVYKTLEDFKINASQKLGFEVVINKPYKLCDFKPAYRFLFPEILGSYDFWGHGDIDMVYGDIRGFMTNELLADFDILNSRVDFITGTFCLYRNIEKLNTLFMQSRDYKHVFTNEEYFSFDECSFLFNDLALGNSILDYPDSIQSMTYLAVKGELEGNFKVFFDHIIAQGVSDEIKWQNGLILFKNQFECMFYDMIEYKVKCENKKAVYPIPDVFYFNIKGINKNSFFRLLYSKILDNWEKLKDFIQKKEPQTAE</sequence>
<dbReference type="AlphaFoldDB" id="A0A1M5H0M0"/>
<dbReference type="Pfam" id="PF20330">
    <property type="entry name" value="DUF6625"/>
    <property type="match status" value="1"/>
</dbReference>
<dbReference type="RefSeq" id="WP_073408130.1">
    <property type="nucleotide sequence ID" value="NZ_FQWH01000001.1"/>
</dbReference>
<proteinExistence type="predicted"/>
<name>A0A1M5H0M0_FLAJO</name>
<protein>
    <submittedName>
        <fullName evidence="1">Uncharacterized protein</fullName>
    </submittedName>
</protein>
<gene>
    <name evidence="1" type="ORF">SAMN05444388_101647</name>
</gene>
<reference evidence="1 2" key="1">
    <citation type="submission" date="2016-11" db="EMBL/GenBank/DDBJ databases">
        <authorList>
            <person name="Jaros S."/>
            <person name="Januszkiewicz K."/>
            <person name="Wedrychowicz H."/>
        </authorList>
    </citation>
    <scope>NUCLEOTIDE SEQUENCE [LARGE SCALE GENOMIC DNA]</scope>
    <source>
        <strain evidence="1 2">DSM 6792</strain>
    </source>
</reference>
<organism evidence="1 2">
    <name type="scientific">Flavobacterium johnsoniae</name>
    <name type="common">Cytophaga johnsonae</name>
    <dbReference type="NCBI Taxonomy" id="986"/>
    <lineage>
        <taxon>Bacteria</taxon>
        <taxon>Pseudomonadati</taxon>
        <taxon>Bacteroidota</taxon>
        <taxon>Flavobacteriia</taxon>
        <taxon>Flavobacteriales</taxon>
        <taxon>Flavobacteriaceae</taxon>
        <taxon>Flavobacterium</taxon>
    </lineage>
</organism>